<feature type="compositionally biased region" description="Low complexity" evidence="1">
    <location>
        <begin position="68"/>
        <end position="79"/>
    </location>
</feature>
<evidence type="ECO:0000313" key="3">
    <source>
        <dbReference type="Proteomes" id="UP000197638"/>
    </source>
</evidence>
<sequence>MGKTFKYLFIAIIIGAELFISQPAKAFYTFDPSMGYQYSLEIVNNSGNYLLRSAVIEGIEKESKSSSRKNSSSKSNSSKTTPVKKAKITFKPNGDSRGLDYFVNRYPANQREEARVYFKKIQDSFPQVAKSVGIPTNDLSTGMAALVAGAYMAYNNVDLNDDYMKPLQKQFKEAFENIPDYNKMSDSDKKYLYDQMVILGMTLAVNQSQNQQNPNAKTTAELRKAGKEVLEGMFGVDASQIKITSSGLSI</sequence>
<dbReference type="InterPro" id="IPR046505">
    <property type="entry name" value="DUF6683"/>
</dbReference>
<proteinExistence type="predicted"/>
<evidence type="ECO:0000256" key="1">
    <source>
        <dbReference type="SAM" id="MobiDB-lite"/>
    </source>
</evidence>
<accession>A0A241Q082</accession>
<protein>
    <submittedName>
        <fullName evidence="2">Cell separation protein</fullName>
    </submittedName>
</protein>
<dbReference type="Pfam" id="PF20388">
    <property type="entry name" value="DUF6683"/>
    <property type="match status" value="1"/>
</dbReference>
<gene>
    <name evidence="2" type="ORF">CBG61_04045</name>
</gene>
<name>A0A241Q082_FUSNP</name>
<organism evidence="2 3">
    <name type="scientific">Fusobacterium nucleatum subsp. polymorphum</name>
    <name type="common">Fusobacterium polymorphum</name>
    <dbReference type="NCBI Taxonomy" id="76857"/>
    <lineage>
        <taxon>Bacteria</taxon>
        <taxon>Fusobacteriati</taxon>
        <taxon>Fusobacteriota</taxon>
        <taxon>Fusobacteriia</taxon>
        <taxon>Fusobacteriales</taxon>
        <taxon>Fusobacteriaceae</taxon>
        <taxon>Fusobacterium</taxon>
    </lineage>
</organism>
<dbReference type="EMBL" id="CP022123">
    <property type="protein sequence ID" value="ASG28185.1"/>
    <property type="molecule type" value="Genomic_DNA"/>
</dbReference>
<feature type="region of interest" description="Disordered" evidence="1">
    <location>
        <begin position="62"/>
        <end position="92"/>
    </location>
</feature>
<dbReference type="Proteomes" id="UP000197638">
    <property type="component" value="Chromosome"/>
</dbReference>
<dbReference type="RefSeq" id="WP_088764937.1">
    <property type="nucleotide sequence ID" value="NZ_CP022123.1"/>
</dbReference>
<reference evidence="2 3" key="1">
    <citation type="submission" date="2017-06" db="EMBL/GenBank/DDBJ databases">
        <title>Genome sequencing of Fusobacterium nucleatum subsp. polymorphum KCOM 1275 (=ChDC F310).</title>
        <authorList>
            <person name="Kook J.-K."/>
            <person name="Park S.-N."/>
            <person name="Lim Y.K."/>
            <person name="Roh H."/>
        </authorList>
    </citation>
    <scope>NUCLEOTIDE SEQUENCE [LARGE SCALE GENOMIC DNA]</scope>
    <source>
        <strain evidence="2 3">KCOM 1275</strain>
    </source>
</reference>
<dbReference type="AlphaFoldDB" id="A0A241Q082"/>
<evidence type="ECO:0000313" key="2">
    <source>
        <dbReference type="EMBL" id="ASG28185.1"/>
    </source>
</evidence>